<evidence type="ECO:0000256" key="6">
    <source>
        <dbReference type="ARBA" id="ARBA00023136"/>
    </source>
</evidence>
<keyword evidence="2" id="KW-0328">Glycosyltransferase</keyword>
<keyword evidence="5 7" id="KW-1133">Transmembrane helix</keyword>
<gene>
    <name evidence="9" type="ORF">COR50_05660</name>
</gene>
<reference evidence="9 10" key="1">
    <citation type="submission" date="2017-10" db="EMBL/GenBank/DDBJ databases">
        <title>Paenichitinophaga pekingensis gen. nov., sp. nov., isolated from activated sludge.</title>
        <authorList>
            <person name="Jin D."/>
            <person name="Kong X."/>
            <person name="Deng Y."/>
            <person name="Bai Z."/>
        </authorList>
    </citation>
    <scope>NUCLEOTIDE SEQUENCE [LARGE SCALE GENOMIC DNA]</scope>
    <source>
        <strain evidence="9 10">13</strain>
    </source>
</reference>
<evidence type="ECO:0000313" key="9">
    <source>
        <dbReference type="EMBL" id="ATL46707.1"/>
    </source>
</evidence>
<dbReference type="PANTHER" id="PTHR48090">
    <property type="entry name" value="UNDECAPRENYL-PHOSPHATE 4-DEOXY-4-FORMAMIDO-L-ARABINOSE TRANSFERASE-RELATED"/>
    <property type="match status" value="1"/>
</dbReference>
<comment type="subcellular location">
    <subcellularLocation>
        <location evidence="1">Membrane</location>
        <topology evidence="1">Multi-pass membrane protein</topology>
    </subcellularLocation>
</comment>
<dbReference type="InterPro" id="IPR029044">
    <property type="entry name" value="Nucleotide-diphossugar_trans"/>
</dbReference>
<dbReference type="RefSeq" id="WP_098193095.1">
    <property type="nucleotide sequence ID" value="NZ_CP023777.1"/>
</dbReference>
<evidence type="ECO:0000256" key="7">
    <source>
        <dbReference type="SAM" id="Phobius"/>
    </source>
</evidence>
<dbReference type="Proteomes" id="UP000220133">
    <property type="component" value="Chromosome"/>
</dbReference>
<dbReference type="KEGG" id="cbae:COR50_05660"/>
<keyword evidence="10" id="KW-1185">Reference proteome</keyword>
<organism evidence="9 10">
    <name type="scientific">Chitinophaga caeni</name>
    <dbReference type="NCBI Taxonomy" id="2029983"/>
    <lineage>
        <taxon>Bacteria</taxon>
        <taxon>Pseudomonadati</taxon>
        <taxon>Bacteroidota</taxon>
        <taxon>Chitinophagia</taxon>
        <taxon>Chitinophagales</taxon>
        <taxon>Chitinophagaceae</taxon>
        <taxon>Chitinophaga</taxon>
    </lineage>
</organism>
<dbReference type="CDD" id="cd04187">
    <property type="entry name" value="DPM1_like_bac"/>
    <property type="match status" value="1"/>
</dbReference>
<feature type="transmembrane region" description="Helical" evidence="7">
    <location>
        <begin position="277"/>
        <end position="298"/>
    </location>
</feature>
<evidence type="ECO:0000259" key="8">
    <source>
        <dbReference type="Pfam" id="PF00535"/>
    </source>
</evidence>
<dbReference type="PANTHER" id="PTHR48090:SF1">
    <property type="entry name" value="PROPHAGE BACTOPRENOL GLUCOSYL TRANSFERASE HOMOLOG"/>
    <property type="match status" value="1"/>
</dbReference>
<evidence type="ECO:0000313" key="10">
    <source>
        <dbReference type="Proteomes" id="UP000220133"/>
    </source>
</evidence>
<sequence length="317" mass="36043">MNVVEVKPLISIVVPCYNEEEIIERTERTLSNYLATLVNDNKVSSESYIVFVDDGSVDNTFDILLKSRNLNSKIIKLASNKGHQYALLAGLDYVINKTDCVITIDADLQHDVYAINKMIDAYRSGAHIVYGIWKHRRTETWFKKNSAYFFSLMLRMFGVPLVPRHSDFRLLSNKVLQELSRYKESNLFLRGLLPLINLKTTAIAYEQSGRIGGKTKYTLKKMLSLAINGITSFSNVPIRLITIIGLILFFVTMGLSINVLIIYLRGRTLPGWASISLPMYFLSGVQLLSLGVIGEYIAKIYKETKCRPKYHIEVIVE</sequence>
<keyword evidence="6 7" id="KW-0472">Membrane</keyword>
<name>A0A291QRY9_9BACT</name>
<feature type="domain" description="Glycosyltransferase 2-like" evidence="8">
    <location>
        <begin position="11"/>
        <end position="179"/>
    </location>
</feature>
<keyword evidence="3 9" id="KW-0808">Transferase</keyword>
<dbReference type="OrthoDB" id="9807778at2"/>
<evidence type="ECO:0000256" key="2">
    <source>
        <dbReference type="ARBA" id="ARBA00022676"/>
    </source>
</evidence>
<dbReference type="InterPro" id="IPR050256">
    <property type="entry name" value="Glycosyltransferase_2"/>
</dbReference>
<evidence type="ECO:0000256" key="1">
    <source>
        <dbReference type="ARBA" id="ARBA00004141"/>
    </source>
</evidence>
<dbReference type="GO" id="GO:0005886">
    <property type="term" value="C:plasma membrane"/>
    <property type="evidence" value="ECO:0007669"/>
    <property type="project" value="TreeGrafter"/>
</dbReference>
<dbReference type="SUPFAM" id="SSF53448">
    <property type="entry name" value="Nucleotide-diphospho-sugar transferases"/>
    <property type="match status" value="1"/>
</dbReference>
<feature type="transmembrane region" description="Helical" evidence="7">
    <location>
        <begin position="240"/>
        <end position="265"/>
    </location>
</feature>
<dbReference type="Pfam" id="PF00535">
    <property type="entry name" value="Glycos_transf_2"/>
    <property type="match status" value="1"/>
</dbReference>
<evidence type="ECO:0000256" key="4">
    <source>
        <dbReference type="ARBA" id="ARBA00022692"/>
    </source>
</evidence>
<protein>
    <submittedName>
        <fullName evidence="9">Glycosyltransferase</fullName>
    </submittedName>
</protein>
<dbReference type="EMBL" id="CP023777">
    <property type="protein sequence ID" value="ATL46707.1"/>
    <property type="molecule type" value="Genomic_DNA"/>
</dbReference>
<evidence type="ECO:0000256" key="5">
    <source>
        <dbReference type="ARBA" id="ARBA00022989"/>
    </source>
</evidence>
<dbReference type="Gene3D" id="3.90.550.10">
    <property type="entry name" value="Spore Coat Polysaccharide Biosynthesis Protein SpsA, Chain A"/>
    <property type="match status" value="1"/>
</dbReference>
<proteinExistence type="predicted"/>
<dbReference type="GO" id="GO:0016757">
    <property type="term" value="F:glycosyltransferase activity"/>
    <property type="evidence" value="ECO:0007669"/>
    <property type="project" value="UniProtKB-KW"/>
</dbReference>
<accession>A0A291QRY9</accession>
<keyword evidence="4 7" id="KW-0812">Transmembrane</keyword>
<dbReference type="InterPro" id="IPR001173">
    <property type="entry name" value="Glyco_trans_2-like"/>
</dbReference>
<evidence type="ECO:0000256" key="3">
    <source>
        <dbReference type="ARBA" id="ARBA00022679"/>
    </source>
</evidence>
<dbReference type="AlphaFoldDB" id="A0A291QRY9"/>